<keyword evidence="4" id="KW-1185">Reference proteome</keyword>
<accession>A0A0Q3H6W6</accession>
<sequence length="215" mass="23422">MGWVALRELTRAGSFLRGLPLRAVIVGLLPAGRSSSAALLLVAPPLFTCRGSHRAGGTCFRRPGAFVRQQRSSRYLLHRAEIAAGGNHPASSSPPRPTSPLPDYLRTDSMPKSRRPAARPKATRASPSLPRSSQSPARFNPPPPRFSYPPHDSVRRQLRRRPCTLPLRFSPLAVARPSGRRRDASPRQTACSVRRALGVAASGRTHGFFSGEKKI</sequence>
<dbReference type="Proteomes" id="UP000008810">
    <property type="component" value="Chromosome 4"/>
</dbReference>
<dbReference type="Gramene" id="KQJ89146">
    <property type="protein sequence ID" value="KQJ89146"/>
    <property type="gene ID" value="BRADI_4g23763v3"/>
</dbReference>
<evidence type="ECO:0000313" key="3">
    <source>
        <dbReference type="EnsemblPlants" id="KQJ89146"/>
    </source>
</evidence>
<dbReference type="InParanoid" id="A0A0Q3H6W6"/>
<gene>
    <name evidence="2" type="ORF">BRADI_4g23763v3</name>
</gene>
<evidence type="ECO:0000313" key="4">
    <source>
        <dbReference type="Proteomes" id="UP000008810"/>
    </source>
</evidence>
<feature type="compositionally biased region" description="Basic residues" evidence="1">
    <location>
        <begin position="112"/>
        <end position="122"/>
    </location>
</feature>
<dbReference type="EnsemblPlants" id="KQJ89146">
    <property type="protein sequence ID" value="KQJ89146"/>
    <property type="gene ID" value="BRADI_4g23763v3"/>
</dbReference>
<reference evidence="3" key="3">
    <citation type="submission" date="2018-08" db="UniProtKB">
        <authorList>
            <consortium name="EnsemblPlants"/>
        </authorList>
    </citation>
    <scope>IDENTIFICATION</scope>
    <source>
        <strain evidence="3">cv. Bd21</strain>
    </source>
</reference>
<feature type="region of interest" description="Disordered" evidence="1">
    <location>
        <begin position="85"/>
        <end position="162"/>
    </location>
</feature>
<evidence type="ECO:0000313" key="2">
    <source>
        <dbReference type="EMBL" id="KQJ89146.1"/>
    </source>
</evidence>
<organism evidence="2">
    <name type="scientific">Brachypodium distachyon</name>
    <name type="common">Purple false brome</name>
    <name type="synonym">Trachynia distachya</name>
    <dbReference type="NCBI Taxonomy" id="15368"/>
    <lineage>
        <taxon>Eukaryota</taxon>
        <taxon>Viridiplantae</taxon>
        <taxon>Streptophyta</taxon>
        <taxon>Embryophyta</taxon>
        <taxon>Tracheophyta</taxon>
        <taxon>Spermatophyta</taxon>
        <taxon>Magnoliopsida</taxon>
        <taxon>Liliopsida</taxon>
        <taxon>Poales</taxon>
        <taxon>Poaceae</taxon>
        <taxon>BOP clade</taxon>
        <taxon>Pooideae</taxon>
        <taxon>Stipodae</taxon>
        <taxon>Brachypodieae</taxon>
        <taxon>Brachypodium</taxon>
    </lineage>
</organism>
<name>A0A0Q3H6W6_BRADI</name>
<reference evidence="2" key="2">
    <citation type="submission" date="2017-06" db="EMBL/GenBank/DDBJ databases">
        <title>WGS assembly of Brachypodium distachyon.</title>
        <authorList>
            <consortium name="The International Brachypodium Initiative"/>
            <person name="Lucas S."/>
            <person name="Harmon-Smith M."/>
            <person name="Lail K."/>
            <person name="Tice H."/>
            <person name="Grimwood J."/>
            <person name="Bruce D."/>
            <person name="Barry K."/>
            <person name="Shu S."/>
            <person name="Lindquist E."/>
            <person name="Wang M."/>
            <person name="Pitluck S."/>
            <person name="Vogel J.P."/>
            <person name="Garvin D.F."/>
            <person name="Mockler T.C."/>
            <person name="Schmutz J."/>
            <person name="Rokhsar D."/>
            <person name="Bevan M.W."/>
        </authorList>
    </citation>
    <scope>NUCLEOTIDE SEQUENCE</scope>
    <source>
        <strain evidence="2">Bd21</strain>
    </source>
</reference>
<dbReference type="EMBL" id="CM000883">
    <property type="protein sequence ID" value="KQJ89146.1"/>
    <property type="molecule type" value="Genomic_DNA"/>
</dbReference>
<proteinExistence type="predicted"/>
<evidence type="ECO:0000256" key="1">
    <source>
        <dbReference type="SAM" id="MobiDB-lite"/>
    </source>
</evidence>
<dbReference type="AlphaFoldDB" id="A0A0Q3H6W6"/>
<protein>
    <submittedName>
        <fullName evidence="2 3">Uncharacterized protein</fullName>
    </submittedName>
</protein>
<reference evidence="2 3" key="1">
    <citation type="journal article" date="2010" name="Nature">
        <title>Genome sequencing and analysis of the model grass Brachypodium distachyon.</title>
        <authorList>
            <consortium name="International Brachypodium Initiative"/>
        </authorList>
    </citation>
    <scope>NUCLEOTIDE SEQUENCE [LARGE SCALE GENOMIC DNA]</scope>
    <source>
        <strain evidence="2 3">Bd21</strain>
    </source>
</reference>